<dbReference type="AlphaFoldDB" id="A0A1R2AQV0"/>
<comment type="caution">
    <text evidence="2">The sequence shown here is derived from an EMBL/GenBank/DDBJ whole genome shotgun (WGS) entry which is preliminary data.</text>
</comment>
<proteinExistence type="predicted"/>
<reference evidence="2 3" key="1">
    <citation type="submission" date="2016-11" db="EMBL/GenBank/DDBJ databases">
        <title>The macronuclear genome of Stentor coeruleus: a giant cell with tiny introns.</title>
        <authorList>
            <person name="Slabodnick M."/>
            <person name="Ruby J.G."/>
            <person name="Reiff S.B."/>
            <person name="Swart E.C."/>
            <person name="Gosai S."/>
            <person name="Prabakaran S."/>
            <person name="Witkowska E."/>
            <person name="Larue G.E."/>
            <person name="Fisher S."/>
            <person name="Freeman R.M."/>
            <person name="Gunawardena J."/>
            <person name="Chu W."/>
            <person name="Stover N.A."/>
            <person name="Gregory B.D."/>
            <person name="Nowacki M."/>
            <person name="Derisi J."/>
            <person name="Roy S.W."/>
            <person name="Marshall W.F."/>
            <person name="Sood P."/>
        </authorList>
    </citation>
    <scope>NUCLEOTIDE SEQUENCE [LARGE SCALE GENOMIC DNA]</scope>
    <source>
        <strain evidence="2">WM001</strain>
    </source>
</reference>
<gene>
    <name evidence="2" type="ORF">SteCoe_36193</name>
</gene>
<sequence>MMDISATHSSSIVEERPLKRSSVLINQSPYSKHIHRKSYFKAKAASDSYIKAEKKFVRAPTHKKSTKTLDFTETCQYLEKAKHFTSKLAYLLSSKTMKSTTFQIYSSIFFEVSDYFPEFKELFRILRKGLVISAIKEKEFEEFEYKNEVEKYENTLPGLLDKERKENEKLIKKLNLLSSENFKIKQDYEKLNKKYLDYEEIIYKNPNHYIEAEKLFEKMMEQCEIIQKQQNYIQELKISDLKLKKILQYCEGKGICVESMLDGGENTVINPNLTKVFKRSLTMDRKYFH</sequence>
<dbReference type="EMBL" id="MPUH01001624">
    <property type="protein sequence ID" value="OMJ66825.1"/>
    <property type="molecule type" value="Genomic_DNA"/>
</dbReference>
<accession>A0A1R2AQV0</accession>
<protein>
    <submittedName>
        <fullName evidence="2">Uncharacterized protein</fullName>
    </submittedName>
</protein>
<keyword evidence="1" id="KW-0175">Coiled coil</keyword>
<name>A0A1R2AQV0_9CILI</name>
<feature type="coiled-coil region" evidence="1">
    <location>
        <begin position="135"/>
        <end position="180"/>
    </location>
</feature>
<keyword evidence="3" id="KW-1185">Reference proteome</keyword>
<dbReference type="Proteomes" id="UP000187209">
    <property type="component" value="Unassembled WGS sequence"/>
</dbReference>
<evidence type="ECO:0000256" key="1">
    <source>
        <dbReference type="SAM" id="Coils"/>
    </source>
</evidence>
<evidence type="ECO:0000313" key="2">
    <source>
        <dbReference type="EMBL" id="OMJ66825.1"/>
    </source>
</evidence>
<organism evidence="2 3">
    <name type="scientific">Stentor coeruleus</name>
    <dbReference type="NCBI Taxonomy" id="5963"/>
    <lineage>
        <taxon>Eukaryota</taxon>
        <taxon>Sar</taxon>
        <taxon>Alveolata</taxon>
        <taxon>Ciliophora</taxon>
        <taxon>Postciliodesmatophora</taxon>
        <taxon>Heterotrichea</taxon>
        <taxon>Heterotrichida</taxon>
        <taxon>Stentoridae</taxon>
        <taxon>Stentor</taxon>
    </lineage>
</organism>
<evidence type="ECO:0000313" key="3">
    <source>
        <dbReference type="Proteomes" id="UP000187209"/>
    </source>
</evidence>